<protein>
    <submittedName>
        <fullName evidence="3">NADP-dependent oxidoreductase domain-containing protein</fullName>
    </submittedName>
</protein>
<dbReference type="InterPro" id="IPR023210">
    <property type="entry name" value="NADP_OxRdtase_dom"/>
</dbReference>
<dbReference type="Gene3D" id="3.20.20.100">
    <property type="entry name" value="NADP-dependent oxidoreductase domain"/>
    <property type="match status" value="1"/>
</dbReference>
<dbReference type="SUPFAM" id="SSF51430">
    <property type="entry name" value="NAD(P)-linked oxidoreductase"/>
    <property type="match status" value="1"/>
</dbReference>
<dbReference type="PIRSF" id="PIRSF000097">
    <property type="entry name" value="AKR"/>
    <property type="match status" value="1"/>
</dbReference>
<dbReference type="CDD" id="cd19071">
    <property type="entry name" value="AKR_AKR1-5-like"/>
    <property type="match status" value="1"/>
</dbReference>
<proteinExistence type="predicted"/>
<dbReference type="PANTHER" id="PTHR43827:SF13">
    <property type="entry name" value="ALDO_KETO REDUCTASE FAMILY PROTEIN"/>
    <property type="match status" value="1"/>
</dbReference>
<evidence type="ECO:0000313" key="4">
    <source>
        <dbReference type="Proteomes" id="UP001465668"/>
    </source>
</evidence>
<name>A0ABR2XDU8_9PEZI</name>
<dbReference type="EMBL" id="JARVKM010000070">
    <property type="protein sequence ID" value="KAK9771761.1"/>
    <property type="molecule type" value="Genomic_DNA"/>
</dbReference>
<sequence>MASTYTINSTAKLNSGYEIPLLGFGVYQTPPDETEKACLEALKAGYRHIDSAVLYRNEAGVGAAIKKSGIPRSDIFFTTKVPQMPSGGLDYSKTKAQIDQSLKTAGVDYIDLYLIHSPYGGSATRKGVWKALVEAVDEGKIRSIGISNYGINHLDELEKHIAELEEERGGKGKGGVISVAQHEVHPWCARNDIAEWCAKRNILLEAYCPVVRGKRFDEPGVKKLAEKYGKSPAQILIRWSLQKGYAPLPKSVTPKRIVENAEIYDFELTKAEVDELESKEYAPIAWDPTTTGLDN</sequence>
<dbReference type="PANTHER" id="PTHR43827">
    <property type="entry name" value="2,5-DIKETO-D-GLUCONIC ACID REDUCTASE"/>
    <property type="match status" value="1"/>
</dbReference>
<dbReference type="Proteomes" id="UP001465668">
    <property type="component" value="Unassembled WGS sequence"/>
</dbReference>
<reference evidence="3 4" key="1">
    <citation type="submission" date="2024-02" db="EMBL/GenBank/DDBJ databases">
        <title>First draft genome assembly of two strains of Seiridium cardinale.</title>
        <authorList>
            <person name="Emiliani G."/>
            <person name="Scali E."/>
        </authorList>
    </citation>
    <scope>NUCLEOTIDE SEQUENCE [LARGE SCALE GENOMIC DNA]</scope>
    <source>
        <strain evidence="3 4">BM-138-000479</strain>
    </source>
</reference>
<dbReference type="InterPro" id="IPR036812">
    <property type="entry name" value="NAD(P)_OxRdtase_dom_sf"/>
</dbReference>
<comment type="caution">
    <text evidence="3">The sequence shown here is derived from an EMBL/GenBank/DDBJ whole genome shotgun (WGS) entry which is preliminary data.</text>
</comment>
<dbReference type="InterPro" id="IPR018170">
    <property type="entry name" value="Aldo/ket_reductase_CS"/>
</dbReference>
<dbReference type="PROSITE" id="PS00063">
    <property type="entry name" value="ALDOKETO_REDUCTASE_3"/>
    <property type="match status" value="1"/>
</dbReference>
<accession>A0ABR2XDU8</accession>
<dbReference type="PROSITE" id="PS00798">
    <property type="entry name" value="ALDOKETO_REDUCTASE_1"/>
    <property type="match status" value="1"/>
</dbReference>
<dbReference type="InterPro" id="IPR020471">
    <property type="entry name" value="AKR"/>
</dbReference>
<evidence type="ECO:0000313" key="3">
    <source>
        <dbReference type="EMBL" id="KAK9771761.1"/>
    </source>
</evidence>
<dbReference type="PRINTS" id="PR00069">
    <property type="entry name" value="ALDKETRDTASE"/>
</dbReference>
<gene>
    <name evidence="3" type="ORF">SCAR479_11549</name>
</gene>
<dbReference type="PROSITE" id="PS00062">
    <property type="entry name" value="ALDOKETO_REDUCTASE_2"/>
    <property type="match status" value="1"/>
</dbReference>
<dbReference type="Pfam" id="PF00248">
    <property type="entry name" value="Aldo_ket_red"/>
    <property type="match status" value="1"/>
</dbReference>
<feature type="domain" description="NADP-dependent oxidoreductase" evidence="2">
    <location>
        <begin position="28"/>
        <end position="279"/>
    </location>
</feature>
<organism evidence="3 4">
    <name type="scientific">Seiridium cardinale</name>
    <dbReference type="NCBI Taxonomy" id="138064"/>
    <lineage>
        <taxon>Eukaryota</taxon>
        <taxon>Fungi</taxon>
        <taxon>Dikarya</taxon>
        <taxon>Ascomycota</taxon>
        <taxon>Pezizomycotina</taxon>
        <taxon>Sordariomycetes</taxon>
        <taxon>Xylariomycetidae</taxon>
        <taxon>Amphisphaeriales</taxon>
        <taxon>Sporocadaceae</taxon>
        <taxon>Seiridium</taxon>
    </lineage>
</organism>
<keyword evidence="1" id="KW-0560">Oxidoreductase</keyword>
<keyword evidence="4" id="KW-1185">Reference proteome</keyword>
<evidence type="ECO:0000256" key="1">
    <source>
        <dbReference type="ARBA" id="ARBA00023002"/>
    </source>
</evidence>
<evidence type="ECO:0000259" key="2">
    <source>
        <dbReference type="Pfam" id="PF00248"/>
    </source>
</evidence>